<evidence type="ECO:0000259" key="8">
    <source>
        <dbReference type="PROSITE" id="PS50114"/>
    </source>
</evidence>
<evidence type="ECO:0000256" key="3">
    <source>
        <dbReference type="ARBA" id="ARBA00022833"/>
    </source>
</evidence>
<keyword evidence="4" id="KW-0805">Transcription regulation</keyword>
<dbReference type="InterPro" id="IPR013088">
    <property type="entry name" value="Znf_NHR/GATA"/>
</dbReference>
<proteinExistence type="predicted"/>
<dbReference type="GO" id="GO:0043565">
    <property type="term" value="F:sequence-specific DNA binding"/>
    <property type="evidence" value="ECO:0007669"/>
    <property type="project" value="InterPro"/>
</dbReference>
<feature type="compositionally biased region" description="Polar residues" evidence="7">
    <location>
        <begin position="243"/>
        <end position="258"/>
    </location>
</feature>
<evidence type="ECO:0000256" key="5">
    <source>
        <dbReference type="ARBA" id="ARBA00023163"/>
    </source>
</evidence>
<dbReference type="PANTHER" id="PTHR47172:SF24">
    <property type="entry name" value="GATA ZINC FINGER DOMAIN-CONTAINING PROTEIN 14-RELATED"/>
    <property type="match status" value="1"/>
</dbReference>
<evidence type="ECO:0000256" key="4">
    <source>
        <dbReference type="ARBA" id="ARBA00023015"/>
    </source>
</evidence>
<organism evidence="9 10">
    <name type="scientific">Jaminaea rosea</name>
    <dbReference type="NCBI Taxonomy" id="1569628"/>
    <lineage>
        <taxon>Eukaryota</taxon>
        <taxon>Fungi</taxon>
        <taxon>Dikarya</taxon>
        <taxon>Basidiomycota</taxon>
        <taxon>Ustilaginomycotina</taxon>
        <taxon>Exobasidiomycetes</taxon>
        <taxon>Microstromatales</taxon>
        <taxon>Microstromatales incertae sedis</taxon>
        <taxon>Jaminaea</taxon>
    </lineage>
</organism>
<dbReference type="GO" id="GO:0006355">
    <property type="term" value="P:regulation of DNA-templated transcription"/>
    <property type="evidence" value="ECO:0007669"/>
    <property type="project" value="InterPro"/>
</dbReference>
<reference evidence="9 10" key="1">
    <citation type="journal article" date="2018" name="Mol. Biol. Evol.">
        <title>Broad Genomic Sampling Reveals a Smut Pathogenic Ancestry of the Fungal Clade Ustilaginomycotina.</title>
        <authorList>
            <person name="Kijpornyongpan T."/>
            <person name="Mondo S.J."/>
            <person name="Barry K."/>
            <person name="Sandor L."/>
            <person name="Lee J."/>
            <person name="Lipzen A."/>
            <person name="Pangilinan J."/>
            <person name="LaButti K."/>
            <person name="Hainaut M."/>
            <person name="Henrissat B."/>
            <person name="Grigoriev I.V."/>
            <person name="Spatafora J.W."/>
            <person name="Aime M.C."/>
        </authorList>
    </citation>
    <scope>NUCLEOTIDE SEQUENCE [LARGE SCALE GENOMIC DNA]</scope>
    <source>
        <strain evidence="9 10">MCA 5214</strain>
    </source>
</reference>
<dbReference type="EMBL" id="KZ819682">
    <property type="protein sequence ID" value="PWN24321.1"/>
    <property type="molecule type" value="Genomic_DNA"/>
</dbReference>
<dbReference type="GO" id="GO:0008270">
    <property type="term" value="F:zinc ion binding"/>
    <property type="evidence" value="ECO:0007669"/>
    <property type="project" value="UniProtKB-KW"/>
</dbReference>
<dbReference type="Pfam" id="PF00320">
    <property type="entry name" value="GATA"/>
    <property type="match status" value="1"/>
</dbReference>
<dbReference type="RefSeq" id="XP_025358933.1">
    <property type="nucleotide sequence ID" value="XM_025503330.1"/>
</dbReference>
<name>A0A316UJ08_9BASI</name>
<evidence type="ECO:0000313" key="10">
    <source>
        <dbReference type="Proteomes" id="UP000245884"/>
    </source>
</evidence>
<accession>A0A316UJ08</accession>
<dbReference type="SUPFAM" id="SSF57716">
    <property type="entry name" value="Glucocorticoid receptor-like (DNA-binding domain)"/>
    <property type="match status" value="1"/>
</dbReference>
<dbReference type="GeneID" id="37025153"/>
<dbReference type="PANTHER" id="PTHR47172">
    <property type="entry name" value="OS01G0976800 PROTEIN"/>
    <property type="match status" value="1"/>
</dbReference>
<feature type="region of interest" description="Disordered" evidence="7">
    <location>
        <begin position="292"/>
        <end position="327"/>
    </location>
</feature>
<keyword evidence="10" id="KW-1185">Reference proteome</keyword>
<evidence type="ECO:0000256" key="2">
    <source>
        <dbReference type="ARBA" id="ARBA00022771"/>
    </source>
</evidence>
<feature type="domain" description="GATA-type" evidence="8">
    <location>
        <begin position="327"/>
        <end position="362"/>
    </location>
</feature>
<evidence type="ECO:0000256" key="7">
    <source>
        <dbReference type="SAM" id="MobiDB-lite"/>
    </source>
</evidence>
<keyword evidence="2 6" id="KW-0863">Zinc-finger</keyword>
<keyword evidence="3" id="KW-0862">Zinc</keyword>
<sequence>MVERAPQRSEVRGSSGVRLPSIVSVLGSAPGDIFTLPSRRTPLRDAQQGTAAAFTNKDRPTEEHALPIDMLAPSDILGRARQTACTASKPERALRTGVPNAREAREASTASLLHPYPYIDWSLLKDAPSSPPPFERTAAQCQSFAASGNVGRQFCVRFAPGSSDAHAVLSSLRCHSDDLKVVCREAALPSTSRPPPRPGQMTSRLAAVPRFLPSSPRGHRVGDSSVEPDGRVLHEHHELFAIGSTSGGNRNLRQSRSTNGGGRSQVAPSTRSDAVLSGRCLSGQPAFSLHAHTFRGQPSTPQARQDANDAWRPSKRSGGPTLKTKRAGEPSSCLACGCVATAEWRSGPAGPRTLCNACGLHYAKKARLEKPNVPSKVGVLTDVFETLRRDRKKRWLRQQSRRWA</sequence>
<evidence type="ECO:0000313" key="9">
    <source>
        <dbReference type="EMBL" id="PWN24321.1"/>
    </source>
</evidence>
<keyword evidence="5" id="KW-0804">Transcription</keyword>
<gene>
    <name evidence="9" type="ORF">BDZ90DRAFT_126662</name>
</gene>
<protein>
    <recommendedName>
        <fullName evidence="8">GATA-type domain-containing protein</fullName>
    </recommendedName>
</protein>
<dbReference type="STRING" id="1569628.A0A316UJ08"/>
<dbReference type="Proteomes" id="UP000245884">
    <property type="component" value="Unassembled WGS sequence"/>
</dbReference>
<dbReference type="OrthoDB" id="2162994at2759"/>
<dbReference type="CDD" id="cd00202">
    <property type="entry name" value="ZnF_GATA"/>
    <property type="match status" value="1"/>
</dbReference>
<dbReference type="AlphaFoldDB" id="A0A316UJ08"/>
<feature type="compositionally biased region" description="Polar residues" evidence="7">
    <location>
        <begin position="296"/>
        <end position="305"/>
    </location>
</feature>
<feature type="region of interest" description="Disordered" evidence="7">
    <location>
        <begin position="241"/>
        <end position="274"/>
    </location>
</feature>
<keyword evidence="1" id="KW-0479">Metal-binding</keyword>
<dbReference type="SMART" id="SM00401">
    <property type="entry name" value="ZnF_GATA"/>
    <property type="match status" value="1"/>
</dbReference>
<dbReference type="Gene3D" id="3.30.50.10">
    <property type="entry name" value="Erythroid Transcription Factor GATA-1, subunit A"/>
    <property type="match status" value="1"/>
</dbReference>
<dbReference type="InterPro" id="IPR000679">
    <property type="entry name" value="Znf_GATA"/>
</dbReference>
<evidence type="ECO:0000256" key="1">
    <source>
        <dbReference type="ARBA" id="ARBA00022723"/>
    </source>
</evidence>
<evidence type="ECO:0000256" key="6">
    <source>
        <dbReference type="PROSITE-ProRule" id="PRU00094"/>
    </source>
</evidence>
<dbReference type="PROSITE" id="PS50114">
    <property type="entry name" value="GATA_ZN_FINGER_2"/>
    <property type="match status" value="1"/>
</dbReference>